<dbReference type="PANTHER" id="PTHR42693:SF33">
    <property type="entry name" value="ARYLSULFATASE"/>
    <property type="match status" value="1"/>
</dbReference>
<dbReference type="CDD" id="cd16025">
    <property type="entry name" value="PAS_like"/>
    <property type="match status" value="1"/>
</dbReference>
<dbReference type="Pfam" id="PF00884">
    <property type="entry name" value="Sulfatase"/>
    <property type="match status" value="1"/>
</dbReference>
<dbReference type="GO" id="GO:0004065">
    <property type="term" value="F:arylsulfatase activity"/>
    <property type="evidence" value="ECO:0007669"/>
    <property type="project" value="TreeGrafter"/>
</dbReference>
<keyword evidence="4" id="KW-0106">Calcium</keyword>
<comment type="caution">
    <text evidence="6">The sequence shown here is derived from an EMBL/GenBank/DDBJ whole genome shotgun (WGS) entry which is preliminary data.</text>
</comment>
<dbReference type="PANTHER" id="PTHR42693">
    <property type="entry name" value="ARYLSULFATASE FAMILY MEMBER"/>
    <property type="match status" value="1"/>
</dbReference>
<evidence type="ECO:0000256" key="4">
    <source>
        <dbReference type="ARBA" id="ARBA00022837"/>
    </source>
</evidence>
<dbReference type="Gene3D" id="3.30.1120.10">
    <property type="match status" value="1"/>
</dbReference>
<dbReference type="EMBL" id="SNYF01000006">
    <property type="protein sequence ID" value="TDQ17004.1"/>
    <property type="molecule type" value="Genomic_DNA"/>
</dbReference>
<dbReference type="OrthoDB" id="9764377at2"/>
<accession>A0A4R6T4X3</accession>
<feature type="domain" description="Sulfatase N-terminal" evidence="5">
    <location>
        <begin position="57"/>
        <end position="456"/>
    </location>
</feature>
<protein>
    <submittedName>
        <fullName evidence="6">Arylsulfatase</fullName>
    </submittedName>
</protein>
<keyword evidence="3" id="KW-0378">Hydrolase</keyword>
<evidence type="ECO:0000256" key="3">
    <source>
        <dbReference type="ARBA" id="ARBA00022801"/>
    </source>
</evidence>
<dbReference type="InterPro" id="IPR017850">
    <property type="entry name" value="Alkaline_phosphatase_core_sf"/>
</dbReference>
<name>A0A4R6T4X3_9BACT</name>
<evidence type="ECO:0000313" key="6">
    <source>
        <dbReference type="EMBL" id="TDQ17004.1"/>
    </source>
</evidence>
<dbReference type="InterPro" id="IPR050738">
    <property type="entry name" value="Sulfatase"/>
</dbReference>
<dbReference type="GO" id="GO:0046872">
    <property type="term" value="F:metal ion binding"/>
    <property type="evidence" value="ECO:0007669"/>
    <property type="project" value="UniProtKB-KW"/>
</dbReference>
<evidence type="ECO:0000256" key="1">
    <source>
        <dbReference type="ARBA" id="ARBA00008779"/>
    </source>
</evidence>
<sequence>MNQKRIKGTESLFHNSSEYLHKIWVKDFSRILILIPVLVLVLSCTEKPSESPSTQSPNILLIVADDLAYADLGSFGGDIETPNLDQLAQEGIRFSRFHTAPLCAVTRAMLLSGNFNHVAGMGSQGLVTGIPGYEGHLSDRIAPLPALLQEAGYHTYMAGKWHLGETPETNPAKKGFEKSFALLVGAGNHFSGRGIFEEFPEAPFTENGEKTSWPEETYSTDFYTDKLISYLESNQNDGKPFFVFAAYTSPHWPLQVEEKYWKKYEGKYAHGYEKQRELNLESLKKAGMISPEAILPPLHPRVKPWDSLSPEEQLKEARKMELYAGMVDNLDHNIGRLIRYLKETGQYENTLIVFLADNGAAAEDFYYSDDYGPFLQENYTDSYEEMGKENSFISYGPQWAEAGAAPFRYFKGYTTEGGMNAPLIIAGKGVESKGKINSAFLTVMDLAPTFYELAGVAYPDSYQGKPVQKPAGESILSLLRNERDEIHDSTYVFALEHRGRALLRKGNWKLVNVESPLEVANFELYDLSKRLDEQENVKELYPEKYQELLLDWEKWSKSVGVRFPTPKPGEGL</sequence>
<dbReference type="PROSITE" id="PS00149">
    <property type="entry name" value="SULFATASE_2"/>
    <property type="match status" value="1"/>
</dbReference>
<evidence type="ECO:0000259" key="5">
    <source>
        <dbReference type="Pfam" id="PF00884"/>
    </source>
</evidence>
<gene>
    <name evidence="6" type="ORF">DFQ04_1652</name>
</gene>
<evidence type="ECO:0000313" key="7">
    <source>
        <dbReference type="Proteomes" id="UP000294535"/>
    </source>
</evidence>
<comment type="similarity">
    <text evidence="1">Belongs to the sulfatase family.</text>
</comment>
<evidence type="ECO:0000256" key="2">
    <source>
        <dbReference type="ARBA" id="ARBA00022723"/>
    </source>
</evidence>
<proteinExistence type="inferred from homology"/>
<dbReference type="Proteomes" id="UP000294535">
    <property type="component" value="Unassembled WGS sequence"/>
</dbReference>
<keyword evidence="2" id="KW-0479">Metal-binding</keyword>
<organism evidence="6 7">
    <name type="scientific">Algoriphagus boseongensis</name>
    <dbReference type="NCBI Taxonomy" id="1442587"/>
    <lineage>
        <taxon>Bacteria</taxon>
        <taxon>Pseudomonadati</taxon>
        <taxon>Bacteroidota</taxon>
        <taxon>Cytophagia</taxon>
        <taxon>Cytophagales</taxon>
        <taxon>Cyclobacteriaceae</taxon>
        <taxon>Algoriphagus</taxon>
    </lineage>
</organism>
<dbReference type="InterPro" id="IPR000917">
    <property type="entry name" value="Sulfatase_N"/>
</dbReference>
<reference evidence="6 7" key="1">
    <citation type="submission" date="2019-03" db="EMBL/GenBank/DDBJ databases">
        <title>Genomic Encyclopedia of Type Strains, Phase III (KMG-III): the genomes of soil and plant-associated and newly described type strains.</title>
        <authorList>
            <person name="Whitman W."/>
        </authorList>
    </citation>
    <scope>NUCLEOTIDE SEQUENCE [LARGE SCALE GENOMIC DNA]</scope>
    <source>
        <strain evidence="6 7">CECT 8446</strain>
    </source>
</reference>
<keyword evidence="7" id="KW-1185">Reference proteome</keyword>
<dbReference type="RefSeq" id="WP_133554631.1">
    <property type="nucleotide sequence ID" value="NZ_SNYF01000006.1"/>
</dbReference>
<dbReference type="AlphaFoldDB" id="A0A4R6T4X3"/>
<dbReference type="SUPFAM" id="SSF53649">
    <property type="entry name" value="Alkaline phosphatase-like"/>
    <property type="match status" value="1"/>
</dbReference>
<dbReference type="Gene3D" id="3.40.720.10">
    <property type="entry name" value="Alkaline Phosphatase, subunit A"/>
    <property type="match status" value="1"/>
</dbReference>
<dbReference type="InterPro" id="IPR024607">
    <property type="entry name" value="Sulfatase_CS"/>
</dbReference>